<evidence type="ECO:0000313" key="6">
    <source>
        <dbReference type="EMBL" id="RKO92059.1"/>
    </source>
</evidence>
<dbReference type="PROSITE" id="PS00674">
    <property type="entry name" value="AAA"/>
    <property type="match status" value="1"/>
</dbReference>
<evidence type="ECO:0000313" key="7">
    <source>
        <dbReference type="Proteomes" id="UP000269721"/>
    </source>
</evidence>
<protein>
    <submittedName>
        <fullName evidence="6">P-loop containing nucleoside triphosphate hydrolase protein</fullName>
    </submittedName>
</protein>
<dbReference type="InterPro" id="IPR003960">
    <property type="entry name" value="ATPase_AAA_CS"/>
</dbReference>
<dbReference type="GO" id="GO:0005524">
    <property type="term" value="F:ATP binding"/>
    <property type="evidence" value="ECO:0007669"/>
    <property type="project" value="UniProtKB-KW"/>
</dbReference>
<dbReference type="Pfam" id="PF17862">
    <property type="entry name" value="AAA_lid_3"/>
    <property type="match status" value="1"/>
</dbReference>
<comment type="similarity">
    <text evidence="3">Belongs to the AAA ATPase family.</text>
</comment>
<dbReference type="PANTHER" id="PTHR23077">
    <property type="entry name" value="AAA-FAMILY ATPASE"/>
    <property type="match status" value="1"/>
</dbReference>
<evidence type="ECO:0000256" key="1">
    <source>
        <dbReference type="ARBA" id="ARBA00022741"/>
    </source>
</evidence>
<dbReference type="Pfam" id="PF00004">
    <property type="entry name" value="AAA"/>
    <property type="match status" value="1"/>
</dbReference>
<keyword evidence="1 3" id="KW-0547">Nucleotide-binding</keyword>
<dbReference type="PANTHER" id="PTHR23077:SF27">
    <property type="entry name" value="ATPASE FAMILY GENE 2 PROTEIN HOMOLOG A"/>
    <property type="match status" value="1"/>
</dbReference>
<dbReference type="InterPro" id="IPR027417">
    <property type="entry name" value="P-loop_NTPase"/>
</dbReference>
<dbReference type="Proteomes" id="UP000269721">
    <property type="component" value="Unassembled WGS sequence"/>
</dbReference>
<gene>
    <name evidence="6" type="ORF">BDK51DRAFT_14624</name>
</gene>
<feature type="domain" description="AAA ATPase AAA+ lid" evidence="5">
    <location>
        <begin position="120"/>
        <end position="145"/>
    </location>
</feature>
<dbReference type="Gene3D" id="3.40.50.300">
    <property type="entry name" value="P-loop containing nucleotide triphosphate hydrolases"/>
    <property type="match status" value="1"/>
</dbReference>
<keyword evidence="7" id="KW-1185">Reference proteome</keyword>
<dbReference type="AlphaFoldDB" id="A0A4P9WGX3"/>
<keyword evidence="6" id="KW-0378">Hydrolase</keyword>
<evidence type="ECO:0000256" key="3">
    <source>
        <dbReference type="RuleBase" id="RU003651"/>
    </source>
</evidence>
<feature type="non-terminal residue" evidence="6">
    <location>
        <position position="1"/>
    </location>
</feature>
<dbReference type="InterPro" id="IPR003959">
    <property type="entry name" value="ATPase_AAA_core"/>
</dbReference>
<dbReference type="InterPro" id="IPR050168">
    <property type="entry name" value="AAA_ATPase_domain"/>
</dbReference>
<evidence type="ECO:0000259" key="4">
    <source>
        <dbReference type="Pfam" id="PF00004"/>
    </source>
</evidence>
<dbReference type="GO" id="GO:0016887">
    <property type="term" value="F:ATP hydrolysis activity"/>
    <property type="evidence" value="ECO:0007669"/>
    <property type="project" value="InterPro"/>
</dbReference>
<dbReference type="OrthoDB" id="10254455at2759"/>
<keyword evidence="2 3" id="KW-0067">ATP-binding</keyword>
<dbReference type="SUPFAM" id="SSF52540">
    <property type="entry name" value="P-loop containing nucleoside triphosphate hydrolases"/>
    <property type="match status" value="1"/>
</dbReference>
<accession>A0A4P9WGX3</accession>
<organism evidence="6 7">
    <name type="scientific">Blyttiomyces helicus</name>
    <dbReference type="NCBI Taxonomy" id="388810"/>
    <lineage>
        <taxon>Eukaryota</taxon>
        <taxon>Fungi</taxon>
        <taxon>Fungi incertae sedis</taxon>
        <taxon>Chytridiomycota</taxon>
        <taxon>Chytridiomycota incertae sedis</taxon>
        <taxon>Chytridiomycetes</taxon>
        <taxon>Chytridiomycetes incertae sedis</taxon>
        <taxon>Blyttiomyces</taxon>
    </lineage>
</organism>
<evidence type="ECO:0000256" key="2">
    <source>
        <dbReference type="ARBA" id="ARBA00022840"/>
    </source>
</evidence>
<evidence type="ECO:0000259" key="5">
    <source>
        <dbReference type="Pfam" id="PF17862"/>
    </source>
</evidence>
<dbReference type="InterPro" id="IPR041569">
    <property type="entry name" value="AAA_lid_3"/>
</dbReference>
<reference evidence="7" key="1">
    <citation type="journal article" date="2018" name="Nat. Microbiol.">
        <title>Leveraging single-cell genomics to expand the fungal tree of life.</title>
        <authorList>
            <person name="Ahrendt S.R."/>
            <person name="Quandt C.A."/>
            <person name="Ciobanu D."/>
            <person name="Clum A."/>
            <person name="Salamov A."/>
            <person name="Andreopoulos B."/>
            <person name="Cheng J.F."/>
            <person name="Woyke T."/>
            <person name="Pelin A."/>
            <person name="Henrissat B."/>
            <person name="Reynolds N.K."/>
            <person name="Benny G.L."/>
            <person name="Smith M.E."/>
            <person name="James T.Y."/>
            <person name="Grigoriev I.V."/>
        </authorList>
    </citation>
    <scope>NUCLEOTIDE SEQUENCE [LARGE SCALE GENOMIC DNA]</scope>
</reference>
<feature type="non-terminal residue" evidence="6">
    <location>
        <position position="145"/>
    </location>
</feature>
<dbReference type="Gene3D" id="1.10.8.60">
    <property type="match status" value="1"/>
</dbReference>
<dbReference type="EMBL" id="KZ994793">
    <property type="protein sequence ID" value="RKO92059.1"/>
    <property type="molecule type" value="Genomic_DNA"/>
</dbReference>
<sequence>IGESEKSISRLFASAKRNSPCVVFMDEIEALFSSRESTGDFGRKVRCRTLFAQLILEIDSLSWESAQVVLLAATNHPEALDASLLRPGTLDRLIAVPPPSVAERRAILVVLQAQTKFADDVDLDWVAERTEGKTGADLKDIVRRA</sequence>
<name>A0A4P9WGX3_9FUNG</name>
<dbReference type="GO" id="GO:0005737">
    <property type="term" value="C:cytoplasm"/>
    <property type="evidence" value="ECO:0007669"/>
    <property type="project" value="TreeGrafter"/>
</dbReference>
<proteinExistence type="inferred from homology"/>
<feature type="domain" description="ATPase AAA-type core" evidence="4">
    <location>
        <begin position="1"/>
        <end position="97"/>
    </location>
</feature>